<dbReference type="AlphaFoldDB" id="A0A437SUD2"/>
<proteinExistence type="predicted"/>
<gene>
    <name evidence="2" type="ORF">EJK17_07870</name>
</gene>
<keyword evidence="3" id="KW-1185">Reference proteome</keyword>
<dbReference type="Proteomes" id="UP000288291">
    <property type="component" value="Unassembled WGS sequence"/>
</dbReference>
<comment type="caution">
    <text evidence="2">The sequence shown here is derived from an EMBL/GenBank/DDBJ whole genome shotgun (WGS) entry which is preliminary data.</text>
</comment>
<feature type="transmembrane region" description="Helical" evidence="1">
    <location>
        <begin position="26"/>
        <end position="48"/>
    </location>
</feature>
<keyword evidence="1" id="KW-0472">Membrane</keyword>
<accession>A0A437SUD2</accession>
<organism evidence="2 3">
    <name type="scientific">Lactobacillus xujianguonis</name>
    <dbReference type="NCBI Taxonomy" id="2495899"/>
    <lineage>
        <taxon>Bacteria</taxon>
        <taxon>Bacillati</taxon>
        <taxon>Bacillota</taxon>
        <taxon>Bacilli</taxon>
        <taxon>Lactobacillales</taxon>
        <taxon>Lactobacillaceae</taxon>
        <taxon>Lactobacillus</taxon>
    </lineage>
</organism>
<evidence type="ECO:0000313" key="3">
    <source>
        <dbReference type="Proteomes" id="UP000288291"/>
    </source>
</evidence>
<sequence>MMGIILLVCGLFDIHIDLLIKTSLGVSVAFMTVLVIAELFHVLGAGYFRFHPVIIFEIYTVINLMQIAYEYEPETK</sequence>
<protein>
    <submittedName>
        <fullName evidence="2">Uncharacterized protein</fullName>
    </submittedName>
</protein>
<keyword evidence="1" id="KW-1133">Transmembrane helix</keyword>
<reference evidence="2 3" key="1">
    <citation type="submission" date="2018-12" db="EMBL/GenBank/DDBJ databases">
        <authorList>
            <person name="Meng J."/>
        </authorList>
    </citation>
    <scope>NUCLEOTIDE SEQUENCE [LARGE SCALE GENOMIC DNA]</scope>
    <source>
        <strain evidence="2 3">HT111-2</strain>
    </source>
</reference>
<keyword evidence="1" id="KW-0812">Transmembrane</keyword>
<evidence type="ECO:0000256" key="1">
    <source>
        <dbReference type="SAM" id="Phobius"/>
    </source>
</evidence>
<name>A0A437SUD2_9LACO</name>
<dbReference type="EMBL" id="RXIA01000020">
    <property type="protein sequence ID" value="RVU70427.1"/>
    <property type="molecule type" value="Genomic_DNA"/>
</dbReference>
<evidence type="ECO:0000313" key="2">
    <source>
        <dbReference type="EMBL" id="RVU70427.1"/>
    </source>
</evidence>